<dbReference type="Proteomes" id="UP000509241">
    <property type="component" value="Chromosome"/>
</dbReference>
<name>A0A7D5KRC5_9EURY</name>
<evidence type="ECO:0000313" key="2">
    <source>
        <dbReference type="EMBL" id="QLG49217.1"/>
    </source>
</evidence>
<evidence type="ECO:0000259" key="1">
    <source>
        <dbReference type="Pfam" id="PF24035"/>
    </source>
</evidence>
<dbReference type="GeneID" id="56033683"/>
<reference evidence="2 3" key="1">
    <citation type="submission" date="2020-07" db="EMBL/GenBank/DDBJ databases">
        <authorList>
            <person name="Cui H."/>
        </authorList>
    </citation>
    <scope>NUCLEOTIDE SEQUENCE [LARGE SCALE GENOMIC DNA]</scope>
    <source>
        <strain evidence="2 3">YPL8</strain>
    </source>
</reference>
<accession>A0A7D5KRC5</accession>
<dbReference type="EMBL" id="CP058601">
    <property type="protein sequence ID" value="QLG49217.1"/>
    <property type="molecule type" value="Genomic_DNA"/>
</dbReference>
<proteinExistence type="predicted"/>
<dbReference type="KEGG" id="haly:HYG82_10290"/>
<gene>
    <name evidence="2" type="ORF">HYG82_10290</name>
</gene>
<dbReference type="InterPro" id="IPR055768">
    <property type="entry name" value="DUF7344"/>
</dbReference>
<dbReference type="Pfam" id="PF24035">
    <property type="entry name" value="DUF7344"/>
    <property type="match status" value="1"/>
</dbReference>
<sequence length="117" mass="13286">MKTDITDGDATGTEATLPPDTVFELLLEEQRRYALYYLSRKVGAVSVEELVDRIAHREGQPTRERIDQIGVEFHHNHLRKLVDSNVLRYDTNAGTVERRAAASTLDPYLELAFVTDL</sequence>
<keyword evidence="3" id="KW-1185">Reference proteome</keyword>
<protein>
    <recommendedName>
        <fullName evidence="1">DUF7344 domain-containing protein</fullName>
    </recommendedName>
</protein>
<dbReference type="RefSeq" id="WP_179260952.1">
    <property type="nucleotide sequence ID" value="NZ_CP058601.1"/>
</dbReference>
<dbReference type="OrthoDB" id="177799at2157"/>
<organism evidence="2 3">
    <name type="scientific">Natrinema halophilum</name>
    <dbReference type="NCBI Taxonomy" id="1699371"/>
    <lineage>
        <taxon>Archaea</taxon>
        <taxon>Methanobacteriati</taxon>
        <taxon>Methanobacteriota</taxon>
        <taxon>Stenosarchaea group</taxon>
        <taxon>Halobacteria</taxon>
        <taxon>Halobacteriales</taxon>
        <taxon>Natrialbaceae</taxon>
        <taxon>Natrinema</taxon>
    </lineage>
</organism>
<dbReference type="AlphaFoldDB" id="A0A7D5KRC5"/>
<feature type="domain" description="DUF7344" evidence="1">
    <location>
        <begin position="23"/>
        <end position="97"/>
    </location>
</feature>
<evidence type="ECO:0000313" key="3">
    <source>
        <dbReference type="Proteomes" id="UP000509241"/>
    </source>
</evidence>